<reference evidence="2" key="1">
    <citation type="journal article" date="2014" name="Front. Microbiol.">
        <title>High frequency of phylogenetically diverse reductive dehalogenase-homologous genes in deep subseafloor sedimentary metagenomes.</title>
        <authorList>
            <person name="Kawai M."/>
            <person name="Futagami T."/>
            <person name="Toyoda A."/>
            <person name="Takaki Y."/>
            <person name="Nishi S."/>
            <person name="Hori S."/>
            <person name="Arai W."/>
            <person name="Tsubouchi T."/>
            <person name="Morono Y."/>
            <person name="Uchiyama I."/>
            <person name="Ito T."/>
            <person name="Fujiyama A."/>
            <person name="Inagaki F."/>
            <person name="Takami H."/>
        </authorList>
    </citation>
    <scope>NUCLEOTIDE SEQUENCE</scope>
    <source>
        <strain evidence="2">Expedition CK06-06</strain>
    </source>
</reference>
<dbReference type="AlphaFoldDB" id="X0VUC7"/>
<dbReference type="InterPro" id="IPR050445">
    <property type="entry name" value="Bact_polysacc_biosynth/exp"/>
</dbReference>
<evidence type="ECO:0000256" key="1">
    <source>
        <dbReference type="SAM" id="Coils"/>
    </source>
</evidence>
<feature type="non-terminal residue" evidence="2">
    <location>
        <position position="261"/>
    </location>
</feature>
<gene>
    <name evidence="2" type="ORF">S01H1_49403</name>
</gene>
<dbReference type="PANTHER" id="PTHR32309">
    <property type="entry name" value="TYROSINE-PROTEIN KINASE"/>
    <property type="match status" value="1"/>
</dbReference>
<comment type="caution">
    <text evidence="2">The sequence shown here is derived from an EMBL/GenBank/DDBJ whole genome shotgun (WGS) entry which is preliminary data.</text>
</comment>
<dbReference type="PANTHER" id="PTHR32309:SF13">
    <property type="entry name" value="FERRIC ENTEROBACTIN TRANSPORT PROTEIN FEPE"/>
    <property type="match status" value="1"/>
</dbReference>
<feature type="coiled-coil region" evidence="1">
    <location>
        <begin position="118"/>
        <end position="181"/>
    </location>
</feature>
<sequence>MSAGAASFKYFRNTMVRDLTSVECMAEVVENLDLTKHFERGEDGALTQASLRRRNTLARSLASKLSIITRSPSEQIDIIEITYTGPDPTIGRKLIDEVKRTYIRRTMVWIHDFLTNQRDYFKREAAEALEDVKQAQREETRLRLDHPHVDPANPGALSLKLAQLELERRELLMRQREYKAELSAMRQMVAAVEPQLLVEPGIPNQGDSLFQDDFSSPQTLHLIDQIRTLEKEIETLRATRGMTDQHPDIQKLLASRQRLNS</sequence>
<keyword evidence="1" id="KW-0175">Coiled coil</keyword>
<name>X0VUC7_9ZZZZ</name>
<proteinExistence type="predicted"/>
<dbReference type="GO" id="GO:0005886">
    <property type="term" value="C:plasma membrane"/>
    <property type="evidence" value="ECO:0007669"/>
    <property type="project" value="TreeGrafter"/>
</dbReference>
<organism evidence="2">
    <name type="scientific">marine sediment metagenome</name>
    <dbReference type="NCBI Taxonomy" id="412755"/>
    <lineage>
        <taxon>unclassified sequences</taxon>
        <taxon>metagenomes</taxon>
        <taxon>ecological metagenomes</taxon>
    </lineage>
</organism>
<protein>
    <submittedName>
        <fullName evidence="2">Uncharacterized protein</fullName>
    </submittedName>
</protein>
<evidence type="ECO:0000313" key="2">
    <source>
        <dbReference type="EMBL" id="GAG21979.1"/>
    </source>
</evidence>
<accession>X0VUC7</accession>
<dbReference type="GO" id="GO:0004713">
    <property type="term" value="F:protein tyrosine kinase activity"/>
    <property type="evidence" value="ECO:0007669"/>
    <property type="project" value="TreeGrafter"/>
</dbReference>
<dbReference type="EMBL" id="BARS01031778">
    <property type="protein sequence ID" value="GAG21979.1"/>
    <property type="molecule type" value="Genomic_DNA"/>
</dbReference>